<evidence type="ECO:0000313" key="2">
    <source>
        <dbReference type="Proteomes" id="UP000003250"/>
    </source>
</evidence>
<dbReference type="GO" id="GO:0016787">
    <property type="term" value="F:hydrolase activity"/>
    <property type="evidence" value="ECO:0007669"/>
    <property type="project" value="UniProtKB-KW"/>
</dbReference>
<accession>H0HZG2</accession>
<dbReference type="AlphaFoldDB" id="H0HZG2"/>
<sequence length="119" mass="13014">MFRTPVLLAFLTAVVALRRLAHRRELPCLCAARKCCGAGADLAIDLLRATPYDPSPLLQNISATTLILRGEEDMIAAAEHRGHLKGGIAGAELFSLPGHGHDLHWRKPEDVARLRAFLE</sequence>
<evidence type="ECO:0000313" key="1">
    <source>
        <dbReference type="EMBL" id="EHK53874.1"/>
    </source>
</evidence>
<dbReference type="InterPro" id="IPR029058">
    <property type="entry name" value="AB_hydrolase_fold"/>
</dbReference>
<keyword evidence="1" id="KW-0378">Hydrolase</keyword>
<gene>
    <name evidence="1" type="ORF">MAXJ12_27978</name>
</gene>
<dbReference type="EMBL" id="AHAM01000250">
    <property type="protein sequence ID" value="EHK53874.1"/>
    <property type="molecule type" value="Genomic_DNA"/>
</dbReference>
<protein>
    <submittedName>
        <fullName evidence="1">Alpha/beta hydrolase fold protein</fullName>
    </submittedName>
</protein>
<name>H0HZG2_9HYPH</name>
<keyword evidence="2" id="KW-1185">Reference proteome</keyword>
<dbReference type="SUPFAM" id="SSF53474">
    <property type="entry name" value="alpha/beta-Hydrolases"/>
    <property type="match status" value="1"/>
</dbReference>
<organism evidence="1 2">
    <name type="scientific">Mesorhizobium alhagi CCNWXJ12-2</name>
    <dbReference type="NCBI Taxonomy" id="1107882"/>
    <lineage>
        <taxon>Bacteria</taxon>
        <taxon>Pseudomonadati</taxon>
        <taxon>Pseudomonadota</taxon>
        <taxon>Alphaproteobacteria</taxon>
        <taxon>Hyphomicrobiales</taxon>
        <taxon>Phyllobacteriaceae</taxon>
        <taxon>Allomesorhizobium</taxon>
    </lineage>
</organism>
<reference evidence="1 2" key="1">
    <citation type="journal article" date="2012" name="J. Bacteriol.">
        <title>Draft Genome Sequence of Mesorhizobium alhagi CCNWXJ12-2T, a Novel Salt-Resistant Species Isolated from the Desert of Northwestern China.</title>
        <authorList>
            <person name="Zhou M."/>
            <person name="Chen W."/>
            <person name="Chen H."/>
            <person name="Wei G."/>
        </authorList>
    </citation>
    <scope>NUCLEOTIDE SEQUENCE [LARGE SCALE GENOMIC DNA]</scope>
    <source>
        <strain evidence="1 2">CCNWXJ12-2</strain>
    </source>
</reference>
<dbReference type="Proteomes" id="UP000003250">
    <property type="component" value="Unassembled WGS sequence"/>
</dbReference>
<proteinExistence type="predicted"/>
<dbReference type="Gene3D" id="3.40.50.1820">
    <property type="entry name" value="alpha/beta hydrolase"/>
    <property type="match status" value="1"/>
</dbReference>